<gene>
    <name evidence="1" type="ORF">S03H2_64363</name>
</gene>
<protein>
    <submittedName>
        <fullName evidence="1">Uncharacterized protein</fullName>
    </submittedName>
</protein>
<dbReference type="AlphaFoldDB" id="X1J9D5"/>
<reference evidence="1" key="1">
    <citation type="journal article" date="2014" name="Front. Microbiol.">
        <title>High frequency of phylogenetically diverse reductive dehalogenase-homologous genes in deep subseafloor sedimentary metagenomes.</title>
        <authorList>
            <person name="Kawai M."/>
            <person name="Futagami T."/>
            <person name="Toyoda A."/>
            <person name="Takaki Y."/>
            <person name="Nishi S."/>
            <person name="Hori S."/>
            <person name="Arai W."/>
            <person name="Tsubouchi T."/>
            <person name="Morono Y."/>
            <person name="Uchiyama I."/>
            <person name="Ito T."/>
            <person name="Fujiyama A."/>
            <person name="Inagaki F."/>
            <person name="Takami H."/>
        </authorList>
    </citation>
    <scope>NUCLEOTIDE SEQUENCE</scope>
    <source>
        <strain evidence="1">Expedition CK06-06</strain>
    </source>
</reference>
<accession>X1J9D5</accession>
<name>X1J9D5_9ZZZZ</name>
<sequence length="89" mass="10355">MGKLVICYEQDDEGIDTGRVQVVDEEEDLVLDTFDNEPEAEAAMAKMQAEDIRYEKITKEYLEWEKACLARHEITQDELRVYLVNVVIT</sequence>
<proteinExistence type="predicted"/>
<dbReference type="EMBL" id="BARU01041800">
    <property type="protein sequence ID" value="GAH78110.1"/>
    <property type="molecule type" value="Genomic_DNA"/>
</dbReference>
<comment type="caution">
    <text evidence="1">The sequence shown here is derived from an EMBL/GenBank/DDBJ whole genome shotgun (WGS) entry which is preliminary data.</text>
</comment>
<evidence type="ECO:0000313" key="1">
    <source>
        <dbReference type="EMBL" id="GAH78110.1"/>
    </source>
</evidence>
<organism evidence="1">
    <name type="scientific">marine sediment metagenome</name>
    <dbReference type="NCBI Taxonomy" id="412755"/>
    <lineage>
        <taxon>unclassified sequences</taxon>
        <taxon>metagenomes</taxon>
        <taxon>ecological metagenomes</taxon>
    </lineage>
</organism>